<dbReference type="InterPro" id="IPR050438">
    <property type="entry name" value="LMW_PTPase"/>
</dbReference>
<dbReference type="RefSeq" id="WP_319807017.1">
    <property type="nucleotide sequence ID" value="NZ_CP107052.1"/>
</dbReference>
<dbReference type="SUPFAM" id="SSF52788">
    <property type="entry name" value="Phosphotyrosine protein phosphatases I"/>
    <property type="match status" value="1"/>
</dbReference>
<keyword evidence="7" id="KW-1185">Reference proteome</keyword>
<dbReference type="CDD" id="cd16343">
    <property type="entry name" value="LMWPTP"/>
    <property type="match status" value="1"/>
</dbReference>
<evidence type="ECO:0000259" key="5">
    <source>
        <dbReference type="SMART" id="SM00226"/>
    </source>
</evidence>
<comment type="similarity">
    <text evidence="1">Belongs to the low molecular weight phosphotyrosine protein phosphatase family.</text>
</comment>
<proteinExistence type="inferred from homology"/>
<evidence type="ECO:0000256" key="4">
    <source>
        <dbReference type="ARBA" id="ARBA00022912"/>
    </source>
</evidence>
<evidence type="ECO:0000256" key="2">
    <source>
        <dbReference type="ARBA" id="ARBA00013064"/>
    </source>
</evidence>
<dbReference type="InterPro" id="IPR017867">
    <property type="entry name" value="Tyr_phospatase_low_mol_wt"/>
</dbReference>
<evidence type="ECO:0000313" key="7">
    <source>
        <dbReference type="Proteomes" id="UP001163831"/>
    </source>
</evidence>
<dbReference type="InterPro" id="IPR023485">
    <property type="entry name" value="Ptyr_pPase"/>
</dbReference>
<evidence type="ECO:0000313" key="6">
    <source>
        <dbReference type="EMBL" id="UYH51423.1"/>
    </source>
</evidence>
<dbReference type="PANTHER" id="PTHR11717">
    <property type="entry name" value="LOW MOLECULAR WEIGHT PROTEIN TYROSINE PHOSPHATASE"/>
    <property type="match status" value="1"/>
</dbReference>
<sequence length="165" mass="18007">MRPSFLFICTGNICRSPLAEAAMRREAAQRGLSVNIASAGIDGWHVGDPPDDRAQHVAAAAGLEIGHYRAKRLTHDDFARYSHILALDAGHLRALKRLAPPEARDKIHLLMDFLPGPKNVSVEDPYYKDMAAFEKAWAQISSACAALARSCFDTGAPDLKISPRS</sequence>
<dbReference type="EMBL" id="CP107052">
    <property type="protein sequence ID" value="UYH51423.1"/>
    <property type="molecule type" value="Genomic_DNA"/>
</dbReference>
<feature type="domain" description="Phosphotyrosine protein phosphatase I" evidence="5">
    <location>
        <begin position="3"/>
        <end position="150"/>
    </location>
</feature>
<keyword evidence="4" id="KW-0904">Protein phosphatase</keyword>
<evidence type="ECO:0000256" key="1">
    <source>
        <dbReference type="ARBA" id="ARBA00011063"/>
    </source>
</evidence>
<dbReference type="Proteomes" id="UP001163831">
    <property type="component" value="Chromosome"/>
</dbReference>
<dbReference type="Pfam" id="PF01451">
    <property type="entry name" value="LMWPc"/>
    <property type="match status" value="1"/>
</dbReference>
<gene>
    <name evidence="6" type="ORF">N5W20_00635</name>
</gene>
<dbReference type="PRINTS" id="PR00719">
    <property type="entry name" value="LMWPTPASE"/>
</dbReference>
<organism evidence="6 7">
    <name type="scientific">Candidatus Kirkpatrickella diaphorinae</name>
    <dbReference type="NCBI Taxonomy" id="2984322"/>
    <lineage>
        <taxon>Bacteria</taxon>
        <taxon>Pseudomonadati</taxon>
        <taxon>Pseudomonadota</taxon>
        <taxon>Alphaproteobacteria</taxon>
        <taxon>Acetobacterales</taxon>
        <taxon>Acetobacteraceae</taxon>
        <taxon>Candidatus Kirkpatrickella</taxon>
    </lineage>
</organism>
<dbReference type="Gene3D" id="3.40.50.2300">
    <property type="match status" value="1"/>
</dbReference>
<dbReference type="PANTHER" id="PTHR11717:SF7">
    <property type="entry name" value="LOW MOLECULAR WEIGHT PHOSPHOTYROSINE PROTEIN PHOSPHATASE"/>
    <property type="match status" value="1"/>
</dbReference>
<dbReference type="InterPro" id="IPR036196">
    <property type="entry name" value="Ptyr_pPase_sf"/>
</dbReference>
<protein>
    <recommendedName>
        <fullName evidence="2">protein-tyrosine-phosphatase</fullName>
        <ecNumber evidence="2">3.1.3.48</ecNumber>
    </recommendedName>
</protein>
<name>A0ABY6GIS5_9PROT</name>
<reference evidence="6" key="1">
    <citation type="submission" date="2022-10" db="EMBL/GenBank/DDBJ databases">
        <title>Candidatus Kirkpatrella diaphorinas gen. nov., sp. nov., an uncultured endosymbiont identified in a population of Diaphorina citri from Hawaii.</title>
        <authorList>
            <person name="Henry E.M."/>
            <person name="Carlson C.R."/>
            <person name="Kuo Y.-W."/>
        </authorList>
    </citation>
    <scope>NUCLEOTIDE SEQUENCE</scope>
    <source>
        <strain evidence="6">CADCRV1</strain>
    </source>
</reference>
<accession>A0ABY6GIS5</accession>
<dbReference type="SMART" id="SM00226">
    <property type="entry name" value="LMWPc"/>
    <property type="match status" value="1"/>
</dbReference>
<keyword evidence="3" id="KW-0378">Hydrolase</keyword>
<dbReference type="EC" id="3.1.3.48" evidence="2"/>
<evidence type="ECO:0000256" key="3">
    <source>
        <dbReference type="ARBA" id="ARBA00022801"/>
    </source>
</evidence>